<feature type="region of interest" description="Disordered" evidence="3">
    <location>
        <begin position="24"/>
        <end position="337"/>
    </location>
</feature>
<feature type="non-terminal residue" evidence="4">
    <location>
        <position position="1"/>
    </location>
</feature>
<dbReference type="PANTHER" id="PTHR24174:SF19">
    <property type="entry name" value="CASKIN-1 ISOFORM X1"/>
    <property type="match status" value="1"/>
</dbReference>
<keyword evidence="1" id="KW-0677">Repeat</keyword>
<dbReference type="EMBL" id="JAMKFB020000001">
    <property type="protein sequence ID" value="KAL0204229.1"/>
    <property type="molecule type" value="Genomic_DNA"/>
</dbReference>
<feature type="compositionally biased region" description="Basic and acidic residues" evidence="3">
    <location>
        <begin position="319"/>
        <end position="337"/>
    </location>
</feature>
<evidence type="ECO:0000313" key="4">
    <source>
        <dbReference type="EMBL" id="KAL0204229.1"/>
    </source>
</evidence>
<feature type="non-terminal residue" evidence="4">
    <location>
        <position position="452"/>
    </location>
</feature>
<keyword evidence="5" id="KW-1185">Reference proteome</keyword>
<proteinExistence type="predicted"/>
<protein>
    <submittedName>
        <fullName evidence="4">Uncharacterized protein</fullName>
    </submittedName>
</protein>
<evidence type="ECO:0000256" key="2">
    <source>
        <dbReference type="ARBA" id="ARBA00023043"/>
    </source>
</evidence>
<feature type="compositionally biased region" description="Basic and acidic residues" evidence="3">
    <location>
        <begin position="24"/>
        <end position="35"/>
    </location>
</feature>
<dbReference type="PANTHER" id="PTHR24174">
    <property type="entry name" value="ANKYRIN REPEAT AND STERILE ALPHA MOTIF DOMAIN-CONTAINING PROTEIN 1"/>
    <property type="match status" value="1"/>
</dbReference>
<name>A0ABD0S0A3_CIRMR</name>
<gene>
    <name evidence="4" type="ORF">M9458_002247</name>
</gene>
<feature type="compositionally biased region" description="Basic and acidic residues" evidence="3">
    <location>
        <begin position="157"/>
        <end position="167"/>
    </location>
</feature>
<dbReference type="Proteomes" id="UP001529510">
    <property type="component" value="Unassembled WGS sequence"/>
</dbReference>
<sequence>ASHNLLRQNREVLNSDADSRRRTISEFYDSHKQPDDDVLESEMNRVMQDPTHHRPAPRETQPVKQAPEPRPRSMITHLEGGVSSLPQEEWSRMDATATLRRPRPPHHSDGEHFNLTETSTIKRRPKALAPPQSNGTDGNGPENFRRRPASEACIGDGGREEELHHDGFGSLPRQILKPPVSPKPAMALRKPDPPTPTRRVPLPGPEGQHSPVEVKKIPPPVSPKPSPPPTLPKPADVLSPSSASFSPAPPELLEHPPQTLSPVTPKPMDGSMLSPRAATRLRHPKPHKHPLHQPPRSSMAGLSVDIPSPLEVELPGGDVQKKLREVEKQREEDDCRKPERIEEVGIARMERTGLIQVDPVFRGEQGLISETGEGVGPVVMRRRKVGVARQTQVEGELQDGDGKTEVESQGLLKVAETGGSASGDMVQLRLEETSASLAAALEVVEEKIKKDD</sequence>
<accession>A0ABD0S0A3</accession>
<dbReference type="AlphaFoldDB" id="A0ABD0S0A3"/>
<feature type="compositionally biased region" description="Basic residues" evidence="3">
    <location>
        <begin position="279"/>
        <end position="291"/>
    </location>
</feature>
<feature type="compositionally biased region" description="Pro residues" evidence="3">
    <location>
        <begin position="217"/>
        <end position="232"/>
    </location>
</feature>
<organism evidence="4 5">
    <name type="scientific">Cirrhinus mrigala</name>
    <name type="common">Mrigala</name>
    <dbReference type="NCBI Taxonomy" id="683832"/>
    <lineage>
        <taxon>Eukaryota</taxon>
        <taxon>Metazoa</taxon>
        <taxon>Chordata</taxon>
        <taxon>Craniata</taxon>
        <taxon>Vertebrata</taxon>
        <taxon>Euteleostomi</taxon>
        <taxon>Actinopterygii</taxon>
        <taxon>Neopterygii</taxon>
        <taxon>Teleostei</taxon>
        <taxon>Ostariophysi</taxon>
        <taxon>Cypriniformes</taxon>
        <taxon>Cyprinidae</taxon>
        <taxon>Labeoninae</taxon>
        <taxon>Labeonini</taxon>
        <taxon>Cirrhinus</taxon>
    </lineage>
</organism>
<evidence type="ECO:0000256" key="3">
    <source>
        <dbReference type="SAM" id="MobiDB-lite"/>
    </source>
</evidence>
<evidence type="ECO:0000313" key="5">
    <source>
        <dbReference type="Proteomes" id="UP001529510"/>
    </source>
</evidence>
<evidence type="ECO:0000256" key="1">
    <source>
        <dbReference type="ARBA" id="ARBA00022737"/>
    </source>
</evidence>
<keyword evidence="2" id="KW-0040">ANK repeat</keyword>
<dbReference type="InterPro" id="IPR033635">
    <property type="entry name" value="ANKS1/Caskin"/>
</dbReference>
<comment type="caution">
    <text evidence="4">The sequence shown here is derived from an EMBL/GenBank/DDBJ whole genome shotgun (WGS) entry which is preliminary data.</text>
</comment>
<reference evidence="4 5" key="1">
    <citation type="submission" date="2024-05" db="EMBL/GenBank/DDBJ databases">
        <title>Genome sequencing and assembly of Indian major carp, Cirrhinus mrigala (Hamilton, 1822).</title>
        <authorList>
            <person name="Mohindra V."/>
            <person name="Chowdhury L.M."/>
            <person name="Lal K."/>
            <person name="Jena J.K."/>
        </authorList>
    </citation>
    <scope>NUCLEOTIDE SEQUENCE [LARGE SCALE GENOMIC DNA]</scope>
    <source>
        <strain evidence="4">CM1030</strain>
        <tissue evidence="4">Blood</tissue>
    </source>
</reference>